<keyword evidence="2" id="KW-0031">Aminopeptidase</keyword>
<proteinExistence type="predicted"/>
<name>A0A9W4EDP8_9ACTN</name>
<comment type="caution">
    <text evidence="2">The sequence shown here is derived from an EMBL/GenBank/DDBJ whole genome shotgun (WGS) entry which is preliminary data.</text>
</comment>
<keyword evidence="2" id="KW-0378">Hydrolase</keyword>
<dbReference type="AlphaFoldDB" id="A0A9W4EDP8"/>
<dbReference type="Gene3D" id="3.40.50.1820">
    <property type="entry name" value="alpha/beta hydrolase"/>
    <property type="match status" value="1"/>
</dbReference>
<reference evidence="2" key="1">
    <citation type="submission" date="2021-06" db="EMBL/GenBank/DDBJ databases">
        <authorList>
            <person name="Arsene-Ploetze F."/>
        </authorList>
    </citation>
    <scope>NUCLEOTIDE SEQUENCE</scope>
    <source>
        <strain evidence="2">SBRY1</strain>
    </source>
</reference>
<keyword evidence="3" id="KW-1185">Reference proteome</keyword>
<evidence type="ECO:0000313" key="3">
    <source>
        <dbReference type="Proteomes" id="UP001153328"/>
    </source>
</evidence>
<dbReference type="EMBL" id="CAJVAX010000012">
    <property type="protein sequence ID" value="CAG7634021.1"/>
    <property type="molecule type" value="Genomic_DNA"/>
</dbReference>
<feature type="domain" description="AB hydrolase-1" evidence="1">
    <location>
        <begin position="13"/>
        <end position="123"/>
    </location>
</feature>
<accession>A0A9W4EDP8</accession>
<evidence type="ECO:0000259" key="1">
    <source>
        <dbReference type="Pfam" id="PF12697"/>
    </source>
</evidence>
<dbReference type="GO" id="GO:0004177">
    <property type="term" value="F:aminopeptidase activity"/>
    <property type="evidence" value="ECO:0007669"/>
    <property type="project" value="UniProtKB-KW"/>
</dbReference>
<dbReference type="InterPro" id="IPR000073">
    <property type="entry name" value="AB_hydrolase_1"/>
</dbReference>
<gene>
    <name evidence="2" type="ORF">SBRY_21035</name>
</gene>
<dbReference type="Proteomes" id="UP001153328">
    <property type="component" value="Unassembled WGS sequence"/>
</dbReference>
<dbReference type="Pfam" id="PF12697">
    <property type="entry name" value="Abhydrolase_6"/>
    <property type="match status" value="1"/>
</dbReference>
<protein>
    <submittedName>
        <fullName evidence="2">Serine aminopeptidase, S33</fullName>
    </submittedName>
</protein>
<dbReference type="InterPro" id="IPR029058">
    <property type="entry name" value="AB_hydrolase_fold"/>
</dbReference>
<dbReference type="SUPFAM" id="SSF53474">
    <property type="entry name" value="alpha/beta-Hydrolases"/>
    <property type="match status" value="1"/>
</dbReference>
<evidence type="ECO:0000313" key="2">
    <source>
        <dbReference type="EMBL" id="CAG7634021.1"/>
    </source>
</evidence>
<organism evidence="2 3">
    <name type="scientific">Actinacidiphila bryophytorum</name>
    <dbReference type="NCBI Taxonomy" id="1436133"/>
    <lineage>
        <taxon>Bacteria</taxon>
        <taxon>Bacillati</taxon>
        <taxon>Actinomycetota</taxon>
        <taxon>Actinomycetes</taxon>
        <taxon>Kitasatosporales</taxon>
        <taxon>Streptomycetaceae</taxon>
        <taxon>Actinacidiphila</taxon>
    </lineage>
</organism>
<sequence>MMREAAPAAEGAVLLLHGGAEHGLRRPSRLNPPARRMRPFARALRHPRLVVAEARYRHRGWNGERADPARDAAAALSALRKRDGGLPTVLVGHSMGARAALRIAAEPGVAGVVALAPWCPPEDPVEHLAGGRLVVVHATADRITSPQESLLTAVRAREAGAQVCRFVVAGGDHAMLRHAGLWHGLTTAAVHGLLGLRPLLPEAVSAFALPPGSTDGLEVRAVAGAGA</sequence>
<keyword evidence="2" id="KW-0645">Protease</keyword>